<comment type="caution">
    <text evidence="2">The sequence shown here is derived from an EMBL/GenBank/DDBJ whole genome shotgun (WGS) entry which is preliminary data.</text>
</comment>
<feature type="region of interest" description="Disordered" evidence="1">
    <location>
        <begin position="21"/>
        <end position="70"/>
    </location>
</feature>
<dbReference type="Proteomes" id="UP001058974">
    <property type="component" value="Chromosome 1"/>
</dbReference>
<dbReference type="Gramene" id="Psat01G0431000-T1">
    <property type="protein sequence ID" value="KAI5446426.1"/>
    <property type="gene ID" value="KIW84_014310"/>
</dbReference>
<dbReference type="Gene3D" id="3.60.10.10">
    <property type="entry name" value="Endonuclease/exonuclease/phosphatase"/>
    <property type="match status" value="1"/>
</dbReference>
<feature type="compositionally biased region" description="Polar residues" evidence="1">
    <location>
        <begin position="25"/>
        <end position="34"/>
    </location>
</feature>
<organism evidence="2 3">
    <name type="scientific">Pisum sativum</name>
    <name type="common">Garden pea</name>
    <name type="synonym">Lathyrus oleraceus</name>
    <dbReference type="NCBI Taxonomy" id="3888"/>
    <lineage>
        <taxon>Eukaryota</taxon>
        <taxon>Viridiplantae</taxon>
        <taxon>Streptophyta</taxon>
        <taxon>Embryophyta</taxon>
        <taxon>Tracheophyta</taxon>
        <taxon>Spermatophyta</taxon>
        <taxon>Magnoliopsida</taxon>
        <taxon>eudicotyledons</taxon>
        <taxon>Gunneridae</taxon>
        <taxon>Pentapetalae</taxon>
        <taxon>rosids</taxon>
        <taxon>fabids</taxon>
        <taxon>Fabales</taxon>
        <taxon>Fabaceae</taxon>
        <taxon>Papilionoideae</taxon>
        <taxon>50 kb inversion clade</taxon>
        <taxon>NPAAA clade</taxon>
        <taxon>Hologalegina</taxon>
        <taxon>IRL clade</taxon>
        <taxon>Fabeae</taxon>
        <taxon>Lathyrus</taxon>
    </lineage>
</organism>
<dbReference type="AlphaFoldDB" id="A0A9D5BMV2"/>
<evidence type="ECO:0000313" key="2">
    <source>
        <dbReference type="EMBL" id="KAI5446426.1"/>
    </source>
</evidence>
<dbReference type="InterPro" id="IPR036691">
    <property type="entry name" value="Endo/exonu/phosph_ase_sf"/>
</dbReference>
<feature type="compositionally biased region" description="Polar residues" evidence="1">
    <location>
        <begin position="51"/>
        <end position="60"/>
    </location>
</feature>
<name>A0A9D5BMV2_PEA</name>
<gene>
    <name evidence="2" type="ORF">KIW84_014310</name>
</gene>
<sequence>MAFGPWLRACPLPRNMGEVQKEQSSRSCNRNIFDSPSHIKYTNGRKEKTTSKGSISASGENNGGQKGANKDKAVITVSMATPRSTQKLFWQLLKDLKPQRGLWCFFGDFNDTISTRDKTDGNIRNACQLMWGRKVVEEYGICDVGFEGYPFRWTNGKEGERNIQCRLERCGGTKSL</sequence>
<dbReference type="SUPFAM" id="SSF56219">
    <property type="entry name" value="DNase I-like"/>
    <property type="match status" value="1"/>
</dbReference>
<proteinExistence type="predicted"/>
<accession>A0A9D5BMV2</accession>
<protein>
    <submittedName>
        <fullName evidence="2">Uncharacterized protein</fullName>
    </submittedName>
</protein>
<dbReference type="EMBL" id="JAMSHJ010000001">
    <property type="protein sequence ID" value="KAI5446426.1"/>
    <property type="molecule type" value="Genomic_DNA"/>
</dbReference>
<reference evidence="2 3" key="1">
    <citation type="journal article" date="2022" name="Nat. Genet.">
        <title>Improved pea reference genome and pan-genome highlight genomic features and evolutionary characteristics.</title>
        <authorList>
            <person name="Yang T."/>
            <person name="Liu R."/>
            <person name="Luo Y."/>
            <person name="Hu S."/>
            <person name="Wang D."/>
            <person name="Wang C."/>
            <person name="Pandey M.K."/>
            <person name="Ge S."/>
            <person name="Xu Q."/>
            <person name="Li N."/>
            <person name="Li G."/>
            <person name="Huang Y."/>
            <person name="Saxena R.K."/>
            <person name="Ji Y."/>
            <person name="Li M."/>
            <person name="Yan X."/>
            <person name="He Y."/>
            <person name="Liu Y."/>
            <person name="Wang X."/>
            <person name="Xiang C."/>
            <person name="Varshney R.K."/>
            <person name="Ding H."/>
            <person name="Gao S."/>
            <person name="Zong X."/>
        </authorList>
    </citation>
    <scope>NUCLEOTIDE SEQUENCE [LARGE SCALE GENOMIC DNA]</scope>
    <source>
        <strain evidence="2 3">cv. Zhongwan 6</strain>
    </source>
</reference>
<evidence type="ECO:0000313" key="3">
    <source>
        <dbReference type="Proteomes" id="UP001058974"/>
    </source>
</evidence>
<keyword evidence="3" id="KW-1185">Reference proteome</keyword>
<evidence type="ECO:0000256" key="1">
    <source>
        <dbReference type="SAM" id="MobiDB-lite"/>
    </source>
</evidence>